<reference evidence="2" key="2">
    <citation type="journal article" date="2021" name="PeerJ">
        <title>Extensive microbial diversity within the chicken gut microbiome revealed by metagenomics and culture.</title>
        <authorList>
            <person name="Gilroy R."/>
            <person name="Ravi A."/>
            <person name="Getino M."/>
            <person name="Pursley I."/>
            <person name="Horton D.L."/>
            <person name="Alikhan N.F."/>
            <person name="Baker D."/>
            <person name="Gharbi K."/>
            <person name="Hall N."/>
            <person name="Watson M."/>
            <person name="Adriaenssens E.M."/>
            <person name="Foster-Nyarko E."/>
            <person name="Jarju S."/>
            <person name="Secka A."/>
            <person name="Antonio M."/>
            <person name="Oren A."/>
            <person name="Chaudhuri R.R."/>
            <person name="La Ragione R."/>
            <person name="Hildebrand F."/>
            <person name="Pallen M.J."/>
        </authorList>
    </citation>
    <scope>NUCLEOTIDE SEQUENCE</scope>
    <source>
        <strain evidence="2">ChiBcec15-4380</strain>
    </source>
</reference>
<name>A0A9D1IXQ2_9FIRM</name>
<keyword evidence="1" id="KW-0812">Transmembrane</keyword>
<feature type="transmembrane region" description="Helical" evidence="1">
    <location>
        <begin position="58"/>
        <end position="77"/>
    </location>
</feature>
<dbReference type="AlphaFoldDB" id="A0A9D1IXQ2"/>
<organism evidence="2 3">
    <name type="scientific">Candidatus Avoscillospira avicola</name>
    <dbReference type="NCBI Taxonomy" id="2840706"/>
    <lineage>
        <taxon>Bacteria</taxon>
        <taxon>Bacillati</taxon>
        <taxon>Bacillota</taxon>
        <taxon>Clostridia</taxon>
        <taxon>Eubacteriales</taxon>
        <taxon>Oscillospiraceae</taxon>
        <taxon>Oscillospiraceae incertae sedis</taxon>
        <taxon>Candidatus Avoscillospira</taxon>
    </lineage>
</organism>
<dbReference type="EMBL" id="DVHE01000080">
    <property type="protein sequence ID" value="HIR51651.1"/>
    <property type="molecule type" value="Genomic_DNA"/>
</dbReference>
<gene>
    <name evidence="2" type="ORF">IAA53_10350</name>
</gene>
<evidence type="ECO:0000313" key="3">
    <source>
        <dbReference type="Proteomes" id="UP000824239"/>
    </source>
</evidence>
<dbReference type="InterPro" id="IPR005562">
    <property type="entry name" value="SpoVA"/>
</dbReference>
<evidence type="ECO:0000256" key="1">
    <source>
        <dbReference type="SAM" id="Phobius"/>
    </source>
</evidence>
<dbReference type="PANTHER" id="PTHR38450">
    <property type="entry name" value="STAGE V SPORULATION PROTEIN AC-RELATED"/>
    <property type="match status" value="1"/>
</dbReference>
<comment type="caution">
    <text evidence="2">The sequence shown here is derived from an EMBL/GenBank/DDBJ whole genome shotgun (WGS) entry which is preliminary data.</text>
</comment>
<dbReference type="Proteomes" id="UP000824239">
    <property type="component" value="Unassembled WGS sequence"/>
</dbReference>
<feature type="transmembrane region" description="Helical" evidence="1">
    <location>
        <begin position="120"/>
        <end position="143"/>
    </location>
</feature>
<accession>A0A9D1IXQ2</accession>
<reference evidence="2" key="1">
    <citation type="submission" date="2020-10" db="EMBL/GenBank/DDBJ databases">
        <authorList>
            <person name="Gilroy R."/>
        </authorList>
    </citation>
    <scope>NUCLEOTIDE SEQUENCE</scope>
    <source>
        <strain evidence="2">ChiBcec15-4380</strain>
    </source>
</reference>
<feature type="transmembrane region" description="Helical" evidence="1">
    <location>
        <begin position="25"/>
        <end position="46"/>
    </location>
</feature>
<dbReference type="PANTHER" id="PTHR38450:SF1">
    <property type="entry name" value="STAGE V SPORULATION PROTEIN AC"/>
    <property type="match status" value="1"/>
</dbReference>
<keyword evidence="1" id="KW-0472">Membrane</keyword>
<sequence>MDLTRKEYAEYVKKASPNSPLVRDLLGAFLIGGTICTIGQGIMWLLERWGVPEEQVGTATSILLVFLGALLTALSIYDDIAQVGGAGTLVPITGFSNAVVSPAMEFRSEGFITGTTVKIFAIAGPVLVFGIGAGVIYGLVLWISSLF</sequence>
<protein>
    <submittedName>
        <fullName evidence="2">SpoVA/SpoVAEb family sporulation membrane protein</fullName>
    </submittedName>
</protein>
<evidence type="ECO:0000313" key="2">
    <source>
        <dbReference type="EMBL" id="HIR51651.1"/>
    </source>
</evidence>
<feature type="transmembrane region" description="Helical" evidence="1">
    <location>
        <begin position="83"/>
        <end position="100"/>
    </location>
</feature>
<keyword evidence="1" id="KW-1133">Transmembrane helix</keyword>
<dbReference type="Pfam" id="PF03862">
    <property type="entry name" value="SpoVAC_SpoVAEB"/>
    <property type="match status" value="1"/>
</dbReference>
<proteinExistence type="predicted"/>